<accession>A0ABR0K2W4</accession>
<feature type="compositionally biased region" description="Basic and acidic residues" evidence="1">
    <location>
        <begin position="546"/>
        <end position="558"/>
    </location>
</feature>
<feature type="compositionally biased region" description="Low complexity" evidence="1">
    <location>
        <begin position="44"/>
        <end position="68"/>
    </location>
</feature>
<sequence>MTTHRVRASSPSAPRIYLETPRASTGTILTSTYDTRYDQRPPRASFSALPSTSTSTSTATQSSSRNSSVYETAQPVSKRTYHDPAHSGGTISRTEYAIRPRRDSNTAENRRPANITTKNLSPTREKLEKYDSPRDMVPYAKASRDDTTRLRPTHTQGSAHHQRHNSATRAETGRHLLGPEARRAEREYHKRGPYVEKVADSRPPPSVARYGQDPTFEYTGPREQFDRDYPPTRPRRESLTRRERPNSAIGTKFEQVPSRRETAPPPSASRQLQRIERDERKSGFESDPERAREPRPRERPSSHPMKSAVVHQRDDGYSSARDDYDSRRPVRRPHEDDVSIASSKSRYHDTDRELERERERPRREREREEERPREPARDRDRDRRERRSSKTGDREYEREWERPRPREYEVIEEDDSQRRPRRREPREVRDESPERGSGLKTLATAALGGLAATGVANFKSRKDDEGSDSDSRKGRKHRRRRSRERREDDGHVDEDPEERRRRRRERQAQKDDSSGRERQAQKDDSSGSDTPDDRKRPQSRTRRRRDTQEGYGSDRERTLAGLTAPPTDRRSSRDPDPDAARGELAREPVPNRVQQGSPTNNEGRTLSPGEGDDGRPRRVSIVEPTKKEDIKPKGILKPPRSDPFPEDPNPTREGVAPLKQAGKDGVPSGARWTKVSRILVNPEALERYHERFEERDDYVIVLRVLSREEIEKLAEKTREIREAREREWQKEVEERKHRRAERGDRDTEDEDGYDAGSEPRRAEPLAIEPPPTVPPADLRQFTTQNNAQQQAQMAYAAPQQQQPGYAAQQQQAYPPQQSYPAQQQSYPPQQGYQSQQLPYEPQRQAQQIPQLQQQQQPQSQYSQGQWSNPTSARNSGEAIANTAPGQPLPPRQDQGQYDGSYSHNV</sequence>
<feature type="compositionally biased region" description="Basic and acidic residues" evidence="1">
    <location>
        <begin position="506"/>
        <end position="536"/>
    </location>
</feature>
<feature type="compositionally biased region" description="Polar residues" evidence="1">
    <location>
        <begin position="22"/>
        <end position="34"/>
    </location>
</feature>
<feature type="compositionally biased region" description="Polar residues" evidence="1">
    <location>
        <begin position="592"/>
        <end position="604"/>
    </location>
</feature>
<organism evidence="3 4">
    <name type="scientific">Lithohypha guttulata</name>
    <dbReference type="NCBI Taxonomy" id="1690604"/>
    <lineage>
        <taxon>Eukaryota</taxon>
        <taxon>Fungi</taxon>
        <taxon>Dikarya</taxon>
        <taxon>Ascomycota</taxon>
        <taxon>Pezizomycotina</taxon>
        <taxon>Eurotiomycetes</taxon>
        <taxon>Chaetothyriomycetidae</taxon>
        <taxon>Chaetothyriales</taxon>
        <taxon>Trichomeriaceae</taxon>
        <taxon>Lithohypha</taxon>
    </lineage>
</organism>
<dbReference type="PANTHER" id="PTHR42081:SF1">
    <property type="entry name" value="ZINC FINGER PROTEIN DHHC DOMAIN CONTAINING PROTEIN"/>
    <property type="match status" value="1"/>
</dbReference>
<feature type="compositionally biased region" description="Basic and acidic residues" evidence="1">
    <location>
        <begin position="123"/>
        <end position="134"/>
    </location>
</feature>
<dbReference type="Pfam" id="PF26118">
    <property type="entry name" value="DUF8035"/>
    <property type="match status" value="1"/>
</dbReference>
<feature type="compositionally biased region" description="Basic and acidic residues" evidence="1">
    <location>
        <begin position="424"/>
        <end position="434"/>
    </location>
</feature>
<evidence type="ECO:0000256" key="1">
    <source>
        <dbReference type="SAM" id="MobiDB-lite"/>
    </source>
</evidence>
<comment type="caution">
    <text evidence="3">The sequence shown here is derived from an EMBL/GenBank/DDBJ whole genome shotgun (WGS) entry which is preliminary data.</text>
</comment>
<reference evidence="3 4" key="1">
    <citation type="submission" date="2023-08" db="EMBL/GenBank/DDBJ databases">
        <title>Black Yeasts Isolated from many extreme environments.</title>
        <authorList>
            <person name="Coleine C."/>
            <person name="Stajich J.E."/>
            <person name="Selbmann L."/>
        </authorList>
    </citation>
    <scope>NUCLEOTIDE SEQUENCE [LARGE SCALE GENOMIC DNA]</scope>
    <source>
        <strain evidence="3 4">CCFEE 5885</strain>
    </source>
</reference>
<dbReference type="EMBL" id="JAVRRG010000133">
    <property type="protein sequence ID" value="KAK5081848.1"/>
    <property type="molecule type" value="Genomic_DNA"/>
</dbReference>
<evidence type="ECO:0000259" key="2">
    <source>
        <dbReference type="Pfam" id="PF26118"/>
    </source>
</evidence>
<feature type="compositionally biased region" description="Basic and acidic residues" evidence="1">
    <location>
        <begin position="567"/>
        <end position="586"/>
    </location>
</feature>
<evidence type="ECO:0000313" key="3">
    <source>
        <dbReference type="EMBL" id="KAK5081848.1"/>
    </source>
</evidence>
<feature type="compositionally biased region" description="Low complexity" evidence="1">
    <location>
        <begin position="441"/>
        <end position="454"/>
    </location>
</feature>
<feature type="compositionally biased region" description="Polar residues" evidence="1">
    <location>
        <begin position="893"/>
        <end position="905"/>
    </location>
</feature>
<feature type="compositionally biased region" description="Basic and acidic residues" evidence="1">
    <location>
        <begin position="460"/>
        <end position="472"/>
    </location>
</feature>
<protein>
    <recommendedName>
        <fullName evidence="2">DUF8035 domain-containing protein</fullName>
    </recommendedName>
</protein>
<gene>
    <name evidence="3" type="ORF">LTR24_008101</name>
</gene>
<feature type="compositionally biased region" description="Basic and acidic residues" evidence="1">
    <location>
        <begin position="346"/>
        <end position="409"/>
    </location>
</feature>
<dbReference type="InterPro" id="IPR058348">
    <property type="entry name" value="DUF8035"/>
</dbReference>
<proteinExistence type="predicted"/>
<dbReference type="Proteomes" id="UP001345013">
    <property type="component" value="Unassembled WGS sequence"/>
</dbReference>
<feature type="compositionally biased region" description="Basic and acidic residues" evidence="1">
    <location>
        <begin position="96"/>
        <end position="111"/>
    </location>
</feature>
<feature type="region of interest" description="Disordered" evidence="1">
    <location>
        <begin position="1"/>
        <end position="669"/>
    </location>
</feature>
<feature type="domain" description="DUF8035" evidence="2">
    <location>
        <begin position="670"/>
        <end position="723"/>
    </location>
</feature>
<feature type="compositionally biased region" description="Basic and acidic residues" evidence="1">
    <location>
        <begin position="223"/>
        <end position="245"/>
    </location>
</feature>
<feature type="compositionally biased region" description="Basic and acidic residues" evidence="1">
    <location>
        <begin position="712"/>
        <end position="745"/>
    </location>
</feature>
<keyword evidence="4" id="KW-1185">Reference proteome</keyword>
<feature type="compositionally biased region" description="Basic and acidic residues" evidence="1">
    <location>
        <begin position="311"/>
        <end position="337"/>
    </location>
</feature>
<evidence type="ECO:0000313" key="4">
    <source>
        <dbReference type="Proteomes" id="UP001345013"/>
    </source>
</evidence>
<feature type="compositionally biased region" description="Basic and acidic residues" evidence="1">
    <location>
        <begin position="180"/>
        <end position="200"/>
    </location>
</feature>
<name>A0ABR0K2W4_9EURO</name>
<feature type="compositionally biased region" description="Low complexity" evidence="1">
    <location>
        <begin position="787"/>
        <end position="867"/>
    </location>
</feature>
<feature type="compositionally biased region" description="Basic residues" evidence="1">
    <location>
        <begin position="473"/>
        <end position="483"/>
    </location>
</feature>
<feature type="region of interest" description="Disordered" evidence="1">
    <location>
        <begin position="712"/>
        <end position="905"/>
    </location>
</feature>
<dbReference type="PANTHER" id="PTHR42081">
    <property type="entry name" value="ZINC FINGER PROTEIN DHHC DOMAIN CONTAINING PROTEIN"/>
    <property type="match status" value="1"/>
</dbReference>
<feature type="compositionally biased region" description="Basic and acidic residues" evidence="1">
    <location>
        <begin position="273"/>
        <end position="301"/>
    </location>
</feature>